<name>A0A6N8JJ70_9ACTN</name>
<proteinExistence type="predicted"/>
<dbReference type="RefSeq" id="WP_160344192.1">
    <property type="nucleotide sequence ID" value="NZ_WSRR01000001.1"/>
</dbReference>
<dbReference type="OrthoDB" id="3178193at2"/>
<dbReference type="EMBL" id="WSRR01000001">
    <property type="protein sequence ID" value="MVX59941.1"/>
    <property type="molecule type" value="Genomic_DNA"/>
</dbReference>
<keyword evidence="1" id="KW-0472">Membrane</keyword>
<gene>
    <name evidence="2" type="ORF">GKZ27_00410</name>
</gene>
<keyword evidence="3" id="KW-1185">Reference proteome</keyword>
<keyword evidence="1" id="KW-0812">Transmembrane</keyword>
<protein>
    <submittedName>
        <fullName evidence="2">Uncharacterized protein</fullName>
    </submittedName>
</protein>
<accession>A0A6N8JJ70</accession>
<comment type="caution">
    <text evidence="2">The sequence shown here is derived from an EMBL/GenBank/DDBJ whole genome shotgun (WGS) entry which is preliminary data.</text>
</comment>
<organism evidence="2 3">
    <name type="scientific">Adlercreutzia mucosicola</name>
    <dbReference type="NCBI Taxonomy" id="580026"/>
    <lineage>
        <taxon>Bacteria</taxon>
        <taxon>Bacillati</taxon>
        <taxon>Actinomycetota</taxon>
        <taxon>Coriobacteriia</taxon>
        <taxon>Eggerthellales</taxon>
        <taxon>Eggerthellaceae</taxon>
        <taxon>Adlercreutzia</taxon>
    </lineage>
</organism>
<evidence type="ECO:0000313" key="2">
    <source>
        <dbReference type="EMBL" id="MVX59941.1"/>
    </source>
</evidence>
<feature type="transmembrane region" description="Helical" evidence="1">
    <location>
        <begin position="91"/>
        <end position="114"/>
    </location>
</feature>
<keyword evidence="1" id="KW-1133">Transmembrane helix</keyword>
<sequence length="118" mass="12967">MDEQTAVNLALDAYRALDSIGQDVAQLRDLGSKQLELLQNQPAEVPNPADDEAQALSAEADSADWVTEVHTSVEVPQTFFADVMGMQYMQVAASAFILVALLLNVGVNLFLAFFKHWR</sequence>
<evidence type="ECO:0000313" key="3">
    <source>
        <dbReference type="Proteomes" id="UP000463388"/>
    </source>
</evidence>
<dbReference type="AlphaFoldDB" id="A0A6N8JJ70"/>
<reference evidence="2 3" key="1">
    <citation type="submission" date="2019-12" db="EMBL/GenBank/DDBJ databases">
        <title>Microbes associate with the intestines of laboratory mice.</title>
        <authorList>
            <person name="Navarre W."/>
            <person name="Wong E."/>
        </authorList>
    </citation>
    <scope>NUCLEOTIDE SEQUENCE [LARGE SCALE GENOMIC DNA]</scope>
    <source>
        <strain evidence="2 3">NM66_B29</strain>
    </source>
</reference>
<evidence type="ECO:0000256" key="1">
    <source>
        <dbReference type="SAM" id="Phobius"/>
    </source>
</evidence>
<dbReference type="Proteomes" id="UP000463388">
    <property type="component" value="Unassembled WGS sequence"/>
</dbReference>